<dbReference type="PROSITE" id="PS50887">
    <property type="entry name" value="GGDEF"/>
    <property type="match status" value="1"/>
</dbReference>
<dbReference type="EMBL" id="JAJAGO010000014">
    <property type="protein sequence ID" value="MCT2593538.1"/>
    <property type="molecule type" value="Genomic_DNA"/>
</dbReference>
<keyword evidence="4" id="KW-1185">Reference proteome</keyword>
<dbReference type="PANTHER" id="PTHR45138:SF9">
    <property type="entry name" value="DIGUANYLATE CYCLASE DGCM-RELATED"/>
    <property type="match status" value="1"/>
</dbReference>
<feature type="compositionally biased region" description="Pro residues" evidence="1">
    <location>
        <begin position="217"/>
        <end position="232"/>
    </location>
</feature>
<dbReference type="InterPro" id="IPR029787">
    <property type="entry name" value="Nucleotide_cyclase"/>
</dbReference>
<dbReference type="Proteomes" id="UP001156389">
    <property type="component" value="Unassembled WGS sequence"/>
</dbReference>
<organism evidence="3 4">
    <name type="scientific">Streptomyces gossypii</name>
    <dbReference type="NCBI Taxonomy" id="2883101"/>
    <lineage>
        <taxon>Bacteria</taxon>
        <taxon>Bacillati</taxon>
        <taxon>Actinomycetota</taxon>
        <taxon>Actinomycetes</taxon>
        <taxon>Kitasatosporales</taxon>
        <taxon>Streptomycetaceae</taxon>
        <taxon>Streptomyces</taxon>
    </lineage>
</organism>
<dbReference type="InterPro" id="IPR043128">
    <property type="entry name" value="Rev_trsase/Diguanyl_cyclase"/>
</dbReference>
<dbReference type="PANTHER" id="PTHR45138">
    <property type="entry name" value="REGULATORY COMPONENTS OF SENSORY TRANSDUCTION SYSTEM"/>
    <property type="match status" value="1"/>
</dbReference>
<gene>
    <name evidence="3" type="ORF">LHJ74_27155</name>
</gene>
<sequence>MTTVPRSAEQKHCALCRKPLTDRLTGVLDRLEWDNRAARAAARARRHGQPMALILADLDRFKAVNDRYGHLAGDAVLRAVAGALDRTENSIVGRYGGHAGDEFLILLPGATEDEALAVARGAQEAVRRLSVSARSSRSSTVTLTGQAVSMGVAAYGGPGASRGGLADLLLDADVALRAAKSAGGDRAYGAGGGSGPAVPELPRQRRPSRSPRQAPQPQAPHPSHPQSPPPPQVSTARPAVRVSLASFGVDTRVLPDELVLSPADAERLHALLGEALGRRAPAHAPAP</sequence>
<comment type="caution">
    <text evidence="3">The sequence shown here is derived from an EMBL/GenBank/DDBJ whole genome shotgun (WGS) entry which is preliminary data.</text>
</comment>
<name>A0ABT2K0V2_9ACTN</name>
<protein>
    <submittedName>
        <fullName evidence="3">GGDEF domain-containing protein</fullName>
    </submittedName>
</protein>
<dbReference type="NCBIfam" id="TIGR00254">
    <property type="entry name" value="GGDEF"/>
    <property type="match status" value="1"/>
</dbReference>
<dbReference type="Pfam" id="PF00990">
    <property type="entry name" value="GGDEF"/>
    <property type="match status" value="1"/>
</dbReference>
<proteinExistence type="predicted"/>
<evidence type="ECO:0000259" key="2">
    <source>
        <dbReference type="PROSITE" id="PS50887"/>
    </source>
</evidence>
<dbReference type="Gene3D" id="3.30.70.270">
    <property type="match status" value="1"/>
</dbReference>
<dbReference type="RefSeq" id="WP_260220913.1">
    <property type="nucleotide sequence ID" value="NZ_JAJAGO010000014.1"/>
</dbReference>
<dbReference type="CDD" id="cd01949">
    <property type="entry name" value="GGDEF"/>
    <property type="match status" value="1"/>
</dbReference>
<feature type="domain" description="GGDEF" evidence="2">
    <location>
        <begin position="49"/>
        <end position="192"/>
    </location>
</feature>
<evidence type="ECO:0000256" key="1">
    <source>
        <dbReference type="SAM" id="MobiDB-lite"/>
    </source>
</evidence>
<dbReference type="SUPFAM" id="SSF55073">
    <property type="entry name" value="Nucleotide cyclase"/>
    <property type="match status" value="1"/>
</dbReference>
<dbReference type="InterPro" id="IPR050469">
    <property type="entry name" value="Diguanylate_Cyclase"/>
</dbReference>
<evidence type="ECO:0000313" key="3">
    <source>
        <dbReference type="EMBL" id="MCT2593538.1"/>
    </source>
</evidence>
<feature type="region of interest" description="Disordered" evidence="1">
    <location>
        <begin position="183"/>
        <end position="239"/>
    </location>
</feature>
<reference evidence="3 4" key="1">
    <citation type="submission" date="2021-10" db="EMBL/GenBank/DDBJ databases">
        <title>Streptomyces gossypii sp. nov., isolated from soil collected from cotton field.</title>
        <authorList>
            <person name="Ge X."/>
            <person name="Chen X."/>
            <person name="Liu W."/>
        </authorList>
    </citation>
    <scope>NUCLEOTIDE SEQUENCE [LARGE SCALE GENOMIC DNA]</scope>
    <source>
        <strain evidence="3 4">N2-109</strain>
    </source>
</reference>
<dbReference type="SMART" id="SM00267">
    <property type="entry name" value="GGDEF"/>
    <property type="match status" value="1"/>
</dbReference>
<dbReference type="InterPro" id="IPR000160">
    <property type="entry name" value="GGDEF_dom"/>
</dbReference>
<accession>A0ABT2K0V2</accession>
<evidence type="ECO:0000313" key="4">
    <source>
        <dbReference type="Proteomes" id="UP001156389"/>
    </source>
</evidence>